<dbReference type="Pfam" id="PF00482">
    <property type="entry name" value="T2SSF"/>
    <property type="match status" value="1"/>
</dbReference>
<dbReference type="InterPro" id="IPR056569">
    <property type="entry name" value="ArlJ-like"/>
</dbReference>
<accession>A0A832YZE7</accession>
<reference evidence="8" key="1">
    <citation type="journal article" date="2020" name="ISME J.">
        <title>Gammaproteobacteria mediating utilization of methyl-, sulfur- and petroleum organic compounds in deep ocean hydrothermal plumes.</title>
        <authorList>
            <person name="Zhou Z."/>
            <person name="Liu Y."/>
            <person name="Pan J."/>
            <person name="Cron B.R."/>
            <person name="Toner B.M."/>
            <person name="Anantharaman K."/>
            <person name="Breier J.A."/>
            <person name="Dick G.J."/>
            <person name="Li M."/>
        </authorList>
    </citation>
    <scope>NUCLEOTIDE SEQUENCE</scope>
    <source>
        <strain evidence="8">SZUA-1435</strain>
    </source>
</reference>
<evidence type="ECO:0000259" key="7">
    <source>
        <dbReference type="Pfam" id="PF00482"/>
    </source>
</evidence>
<evidence type="ECO:0000313" key="8">
    <source>
        <dbReference type="EMBL" id="HIP57327.1"/>
    </source>
</evidence>
<dbReference type="PANTHER" id="PTHR35402:SF2">
    <property type="entry name" value="FLAGELLA ACCESSORY PROTEIN J"/>
    <property type="match status" value="1"/>
</dbReference>
<evidence type="ECO:0000256" key="3">
    <source>
        <dbReference type="ARBA" id="ARBA00022692"/>
    </source>
</evidence>
<dbReference type="EMBL" id="DQTV01000085">
    <property type="protein sequence ID" value="HIP57327.1"/>
    <property type="molecule type" value="Genomic_DNA"/>
</dbReference>
<proteinExistence type="predicted"/>
<evidence type="ECO:0000256" key="6">
    <source>
        <dbReference type="SAM" id="Phobius"/>
    </source>
</evidence>
<evidence type="ECO:0000256" key="1">
    <source>
        <dbReference type="ARBA" id="ARBA00004651"/>
    </source>
</evidence>
<comment type="subcellular location">
    <subcellularLocation>
        <location evidence="1">Cell membrane</location>
        <topology evidence="1">Multi-pass membrane protein</topology>
    </subcellularLocation>
</comment>
<feature type="domain" description="Type II secretion system protein GspF" evidence="7">
    <location>
        <begin position="141"/>
        <end position="265"/>
    </location>
</feature>
<keyword evidence="5 6" id="KW-0472">Membrane</keyword>
<comment type="caution">
    <text evidence="8">The sequence shown here is derived from an EMBL/GenBank/DDBJ whole genome shotgun (WGS) entry which is preliminary data.</text>
</comment>
<keyword evidence="4 6" id="KW-1133">Transmembrane helix</keyword>
<feature type="transmembrane region" description="Helical" evidence="6">
    <location>
        <begin position="254"/>
        <end position="278"/>
    </location>
</feature>
<dbReference type="GO" id="GO:0005886">
    <property type="term" value="C:plasma membrane"/>
    <property type="evidence" value="ECO:0007669"/>
    <property type="project" value="UniProtKB-SubCell"/>
</dbReference>
<evidence type="ECO:0000313" key="9">
    <source>
        <dbReference type="Proteomes" id="UP000605805"/>
    </source>
</evidence>
<feature type="transmembrane region" description="Helical" evidence="6">
    <location>
        <begin position="136"/>
        <end position="157"/>
    </location>
</feature>
<keyword evidence="3 6" id="KW-0812">Transmembrane</keyword>
<name>A0A832YZE7_9CREN</name>
<feature type="transmembrane region" description="Helical" evidence="6">
    <location>
        <begin position="67"/>
        <end position="88"/>
    </location>
</feature>
<evidence type="ECO:0000256" key="4">
    <source>
        <dbReference type="ARBA" id="ARBA00022989"/>
    </source>
</evidence>
<organism evidence="8 9">
    <name type="scientific">Ignisphaera aggregans</name>
    <dbReference type="NCBI Taxonomy" id="334771"/>
    <lineage>
        <taxon>Archaea</taxon>
        <taxon>Thermoproteota</taxon>
        <taxon>Thermoprotei</taxon>
        <taxon>Desulfurococcales</taxon>
        <taxon>Desulfurococcaceae</taxon>
        <taxon>Ignisphaera</taxon>
    </lineage>
</organism>
<gene>
    <name evidence="8" type="ORF">EYH02_04585</name>
</gene>
<protein>
    <recommendedName>
        <fullName evidence="7">Type II secretion system protein GspF domain-containing protein</fullName>
    </recommendedName>
</protein>
<evidence type="ECO:0000256" key="5">
    <source>
        <dbReference type="ARBA" id="ARBA00023136"/>
    </source>
</evidence>
<feature type="transmembrane region" description="Helical" evidence="6">
    <location>
        <begin position="94"/>
        <end position="124"/>
    </location>
</feature>
<feature type="transmembrane region" description="Helical" evidence="6">
    <location>
        <begin position="284"/>
        <end position="305"/>
    </location>
</feature>
<dbReference type="Proteomes" id="UP000605805">
    <property type="component" value="Unassembled WGS sequence"/>
</dbReference>
<dbReference type="PANTHER" id="PTHR35402">
    <property type="entry name" value="INTEGRAL MEMBRANE PROTEIN-RELATED"/>
    <property type="match status" value="1"/>
</dbReference>
<sequence length="314" mass="34889">MRLLKSLENPIESRCLRVKRLNLFKALEDVMALISEPIYRVILLHRNLEPLVIGSKISSSFDRYARISSLCILFAIVGTGITSSIFIYNYVKNVFISIVACILISICVVFPLALALAIAIPSFVYSNRRSLLEAKFPLLAMTLSLLLASGIGIAKAFNELEKRFLEELKYFDLEVRMVNSLIRIGIPIDEALHRVSYITPSPSMKELLVGLASVARVGGDPATIVNSIMAGYIDRYGILVEKTVNDIGIMMEMYLAFALLVPVVLGSIAVLFLLYPIPMLPFEALMFLTIFILIPIASITILIIVDTMVSKLRV</sequence>
<keyword evidence="2" id="KW-1003">Cell membrane</keyword>
<evidence type="ECO:0000256" key="2">
    <source>
        <dbReference type="ARBA" id="ARBA00022475"/>
    </source>
</evidence>
<dbReference type="AlphaFoldDB" id="A0A832YZE7"/>
<dbReference type="InterPro" id="IPR018076">
    <property type="entry name" value="T2SS_GspF_dom"/>
</dbReference>